<dbReference type="EMBL" id="REGN01001983">
    <property type="protein sequence ID" value="RNA31130.1"/>
    <property type="molecule type" value="Genomic_DNA"/>
</dbReference>
<evidence type="ECO:0000313" key="2">
    <source>
        <dbReference type="Proteomes" id="UP000276133"/>
    </source>
</evidence>
<gene>
    <name evidence="1" type="ORF">BpHYR1_019196</name>
</gene>
<dbReference type="AlphaFoldDB" id="A0A3M7S6C5"/>
<dbReference type="Proteomes" id="UP000276133">
    <property type="component" value="Unassembled WGS sequence"/>
</dbReference>
<keyword evidence="2" id="KW-1185">Reference proteome</keyword>
<name>A0A3M7S6C5_BRAPC</name>
<evidence type="ECO:0000313" key="1">
    <source>
        <dbReference type="EMBL" id="RNA31130.1"/>
    </source>
</evidence>
<sequence length="76" mass="8831">MYFLIKNYLQFEKAQKKINQTCASHLLYAGHLRHLIVTGYKKIEKRDVICDSEQHEFFAVSGSYCGCLRIGNKTKC</sequence>
<reference evidence="1 2" key="1">
    <citation type="journal article" date="2018" name="Sci. Rep.">
        <title>Genomic signatures of local adaptation to the degree of environmental predictability in rotifers.</title>
        <authorList>
            <person name="Franch-Gras L."/>
            <person name="Hahn C."/>
            <person name="Garcia-Roger E.M."/>
            <person name="Carmona M.J."/>
            <person name="Serra M."/>
            <person name="Gomez A."/>
        </authorList>
    </citation>
    <scope>NUCLEOTIDE SEQUENCE [LARGE SCALE GENOMIC DNA]</scope>
    <source>
        <strain evidence="1">HYR1</strain>
    </source>
</reference>
<accession>A0A3M7S6C5</accession>
<proteinExistence type="predicted"/>
<protein>
    <submittedName>
        <fullName evidence="1">Uncharacterized protein</fullName>
    </submittedName>
</protein>
<comment type="caution">
    <text evidence="1">The sequence shown here is derived from an EMBL/GenBank/DDBJ whole genome shotgun (WGS) entry which is preliminary data.</text>
</comment>
<organism evidence="1 2">
    <name type="scientific">Brachionus plicatilis</name>
    <name type="common">Marine rotifer</name>
    <name type="synonym">Brachionus muelleri</name>
    <dbReference type="NCBI Taxonomy" id="10195"/>
    <lineage>
        <taxon>Eukaryota</taxon>
        <taxon>Metazoa</taxon>
        <taxon>Spiralia</taxon>
        <taxon>Gnathifera</taxon>
        <taxon>Rotifera</taxon>
        <taxon>Eurotatoria</taxon>
        <taxon>Monogononta</taxon>
        <taxon>Pseudotrocha</taxon>
        <taxon>Ploima</taxon>
        <taxon>Brachionidae</taxon>
        <taxon>Brachionus</taxon>
    </lineage>
</organism>